<dbReference type="PANTHER" id="PTHR30540">
    <property type="entry name" value="OSMOTIC STRESS POTASSIUM TRANSPORTER"/>
    <property type="match status" value="1"/>
</dbReference>
<dbReference type="Pfam" id="PF22776">
    <property type="entry name" value="K_trans_C"/>
    <property type="match status" value="1"/>
</dbReference>
<keyword evidence="5 12" id="KW-0633">Potassium transport</keyword>
<keyword evidence="9 12" id="KW-1133">Transmembrane helix</keyword>
<feature type="transmembrane region" description="Helical" evidence="12">
    <location>
        <begin position="441"/>
        <end position="460"/>
    </location>
</feature>
<dbReference type="Proteomes" id="UP000000784">
    <property type="component" value="Chromosome"/>
</dbReference>
<dbReference type="InterPro" id="IPR003855">
    <property type="entry name" value="K+_transporter"/>
</dbReference>
<comment type="similarity">
    <text evidence="2 12">Belongs to the HAK/KUP transporter (TC 2.A.72) family.</text>
</comment>
<dbReference type="GO" id="GO:0015079">
    <property type="term" value="F:potassium ion transmembrane transporter activity"/>
    <property type="evidence" value="ECO:0007669"/>
    <property type="project" value="UniProtKB-UniRule"/>
</dbReference>
<reference evidence="15 16" key="1">
    <citation type="journal article" date="2004" name="Appl. Environ. Microbiol.">
        <title>Mineralization of individual congeners of linear alkylbenzenesulfonate by defined pairs of heterotrophic bacteria.</title>
        <authorList>
            <person name="Schleheck D."/>
            <person name="Knepper T.P."/>
            <person name="Fischer K."/>
            <person name="Cook A.M."/>
        </authorList>
    </citation>
    <scope>NUCLEOTIDE SEQUENCE [LARGE SCALE GENOMIC DNA]</scope>
    <source>
        <strain evidence="16">DSM 14801 / SPH-1</strain>
    </source>
</reference>
<comment type="subcellular location">
    <subcellularLocation>
        <location evidence="12">Cell inner membrane</location>
        <topology evidence="12">Multi-pass membrane protein</topology>
    </subcellularLocation>
    <subcellularLocation>
        <location evidence="1">Membrane</location>
        <topology evidence="1">Multi-pass membrane protein</topology>
    </subcellularLocation>
</comment>
<dbReference type="InterPro" id="IPR053951">
    <property type="entry name" value="K_trans_N"/>
</dbReference>
<comment type="catalytic activity">
    <reaction evidence="12">
        <text>K(+)(in) + H(+)(in) = K(+)(out) + H(+)(out)</text>
        <dbReference type="Rhea" id="RHEA:28490"/>
        <dbReference type="ChEBI" id="CHEBI:15378"/>
        <dbReference type="ChEBI" id="CHEBI:29103"/>
    </reaction>
</comment>
<keyword evidence="8 12" id="KW-0630">Potassium</keyword>
<evidence type="ECO:0000313" key="16">
    <source>
        <dbReference type="Proteomes" id="UP000000784"/>
    </source>
</evidence>
<accession>A9C085</accession>
<evidence type="ECO:0000256" key="8">
    <source>
        <dbReference type="ARBA" id="ARBA00022958"/>
    </source>
</evidence>
<feature type="transmembrane region" description="Helical" evidence="12">
    <location>
        <begin position="381"/>
        <end position="401"/>
    </location>
</feature>
<evidence type="ECO:0000256" key="4">
    <source>
        <dbReference type="ARBA" id="ARBA00022475"/>
    </source>
</evidence>
<dbReference type="AlphaFoldDB" id="A9C085"/>
<dbReference type="GO" id="GO:0005886">
    <property type="term" value="C:plasma membrane"/>
    <property type="evidence" value="ECO:0007669"/>
    <property type="project" value="UniProtKB-SubCell"/>
</dbReference>
<evidence type="ECO:0000256" key="11">
    <source>
        <dbReference type="ARBA" id="ARBA00023136"/>
    </source>
</evidence>
<evidence type="ECO:0000259" key="13">
    <source>
        <dbReference type="Pfam" id="PF02705"/>
    </source>
</evidence>
<keyword evidence="10 12" id="KW-0406">Ion transport</keyword>
<feature type="transmembrane region" description="Helical" evidence="12">
    <location>
        <begin position="120"/>
        <end position="147"/>
    </location>
</feature>
<dbReference type="Pfam" id="PF02705">
    <property type="entry name" value="K_trans"/>
    <property type="match status" value="1"/>
</dbReference>
<dbReference type="GO" id="GO:0015293">
    <property type="term" value="F:symporter activity"/>
    <property type="evidence" value="ECO:0007669"/>
    <property type="project" value="UniProtKB-UniRule"/>
</dbReference>
<evidence type="ECO:0000256" key="10">
    <source>
        <dbReference type="ARBA" id="ARBA00023065"/>
    </source>
</evidence>
<proteinExistence type="inferred from homology"/>
<evidence type="ECO:0000256" key="7">
    <source>
        <dbReference type="ARBA" id="ARBA00022847"/>
    </source>
</evidence>
<gene>
    <name evidence="12" type="primary">kup</name>
    <name evidence="15" type="ordered locus">Daci_4020</name>
</gene>
<feature type="domain" description="K+ potassium transporter C-terminal" evidence="14">
    <location>
        <begin position="494"/>
        <end position="640"/>
    </location>
</feature>
<feature type="domain" description="K+ potassium transporter integral membrane" evidence="13">
    <location>
        <begin position="27"/>
        <end position="481"/>
    </location>
</feature>
<dbReference type="RefSeq" id="WP_012205845.1">
    <property type="nucleotide sequence ID" value="NC_010002.1"/>
</dbReference>
<dbReference type="KEGG" id="dac:Daci_4020"/>
<dbReference type="STRING" id="398578.Daci_4020"/>
<evidence type="ECO:0000256" key="1">
    <source>
        <dbReference type="ARBA" id="ARBA00004141"/>
    </source>
</evidence>
<feature type="transmembrane region" description="Helical" evidence="12">
    <location>
        <begin position="64"/>
        <end position="85"/>
    </location>
</feature>
<protein>
    <recommendedName>
        <fullName evidence="12">Probable potassium transport system protein Kup</fullName>
    </recommendedName>
</protein>
<dbReference type="InterPro" id="IPR053952">
    <property type="entry name" value="K_trans_C"/>
</dbReference>
<evidence type="ECO:0000256" key="3">
    <source>
        <dbReference type="ARBA" id="ARBA00022448"/>
    </source>
</evidence>
<dbReference type="GeneID" id="24114070"/>
<comment type="function">
    <text evidence="12">Transport of potassium into the cell. Likely operates as a K(+):H(+) symporter.</text>
</comment>
<keyword evidence="11 12" id="KW-0472">Membrane</keyword>
<dbReference type="EMBL" id="CP000884">
    <property type="protein sequence ID" value="ABX36651.1"/>
    <property type="molecule type" value="Genomic_DNA"/>
</dbReference>
<dbReference type="HOGENOM" id="CLU_008142_4_2_4"/>
<feature type="transmembrane region" description="Helical" evidence="12">
    <location>
        <begin position="153"/>
        <end position="175"/>
    </location>
</feature>
<evidence type="ECO:0000256" key="9">
    <source>
        <dbReference type="ARBA" id="ARBA00022989"/>
    </source>
</evidence>
<evidence type="ECO:0000256" key="12">
    <source>
        <dbReference type="HAMAP-Rule" id="MF_01522"/>
    </source>
</evidence>
<evidence type="ECO:0000256" key="5">
    <source>
        <dbReference type="ARBA" id="ARBA00022538"/>
    </source>
</evidence>
<evidence type="ECO:0000256" key="2">
    <source>
        <dbReference type="ARBA" id="ARBA00007019"/>
    </source>
</evidence>
<evidence type="ECO:0000313" key="15">
    <source>
        <dbReference type="EMBL" id="ABX36651.1"/>
    </source>
</evidence>
<feature type="transmembrane region" description="Helical" evidence="12">
    <location>
        <begin position="413"/>
        <end position="435"/>
    </location>
</feature>
<keyword evidence="16" id="KW-1185">Reference proteome</keyword>
<evidence type="ECO:0000256" key="6">
    <source>
        <dbReference type="ARBA" id="ARBA00022692"/>
    </source>
</evidence>
<feature type="transmembrane region" description="Helical" evidence="12">
    <location>
        <begin position="187"/>
        <end position="207"/>
    </location>
</feature>
<name>A9C085_DELAS</name>
<dbReference type="PANTHER" id="PTHR30540:SF79">
    <property type="entry name" value="LOW AFFINITY POTASSIUM TRANSPORT SYSTEM PROTEIN KUP"/>
    <property type="match status" value="1"/>
</dbReference>
<feature type="transmembrane region" description="Helical" evidence="12">
    <location>
        <begin position="303"/>
        <end position="323"/>
    </location>
</feature>
<keyword evidence="12" id="KW-0997">Cell inner membrane</keyword>
<keyword evidence="3 12" id="KW-0813">Transport</keyword>
<keyword evidence="6 12" id="KW-0812">Transmembrane</keyword>
<dbReference type="eggNOG" id="COG3158">
    <property type="taxonomic scope" value="Bacteria"/>
</dbReference>
<keyword evidence="4 12" id="KW-1003">Cell membrane</keyword>
<dbReference type="InterPro" id="IPR023051">
    <property type="entry name" value="Kup"/>
</dbReference>
<evidence type="ECO:0000259" key="14">
    <source>
        <dbReference type="Pfam" id="PF22776"/>
    </source>
</evidence>
<feature type="transmembrane region" description="Helical" evidence="12">
    <location>
        <begin position="355"/>
        <end position="375"/>
    </location>
</feature>
<sequence>MNATPGSGQGQCSPQPVPARRTALPALTLGALGVVYGDIGTSPLYTLQAVFGPDTGLSVAPEHVVGAISTIFWALMLVVTLKYVILVLRADNRGEGGILALASLAAHGGDGGARPRRAALLLMGVAGATLFYGDSVITPAISVLGAVEGLQVVAPAVSEWVLPIAVCVLSALFAIQRWGTGTVGKAFGPVMLLWFGVLAVSGLVHVIREPAILAALNPLEAWQFLQARGWKLFALMGAIVLALTGAEALYADLGHFGRRPIQLAWTVLVLPSLALNYMGQGALLMSTPAAVDNPFFRMFPQALALPMVVLATLAAVIASQAVISGAYSMTRQAIQLGFLPRLSVRFTSAQDSGQIYMPAVNSLLLVAVVLAVLSFRSSSALAGAYGIAVTLTMLLTTVLAWHAARARWPGRAGVLTLAALPFAVIDLLLVAGCSVKLFDGGWFPLGLGMLLFILMSTWSWGRARLLQTEREQGIALGDFLQTADIADIHRAQRIALYLVNNPTMVPNALLHNMKHNQVLHKHNLIVHVRFHEEPWVRMDERIESQSLGHDFWRITVHYGFMNVPDVPKALALLDIPGIDTASLHASWFLSHPTLVAEKGHGLSHWRSHVFVGMSRLSGSASHFFRLPDNAVIELGNRVQL</sequence>
<feature type="transmembrane region" description="Helical" evidence="12">
    <location>
        <begin position="232"/>
        <end position="251"/>
    </location>
</feature>
<reference evidence="16" key="2">
    <citation type="submission" date="2007-11" db="EMBL/GenBank/DDBJ databases">
        <title>Complete sequence of Delftia acidovorans DSM 14801 / SPH-1.</title>
        <authorList>
            <person name="Copeland A."/>
            <person name="Lucas S."/>
            <person name="Lapidus A."/>
            <person name="Barry K."/>
            <person name="Glavina del Rio T."/>
            <person name="Dalin E."/>
            <person name="Tice H."/>
            <person name="Pitluck S."/>
            <person name="Lowry S."/>
            <person name="Clum A."/>
            <person name="Schmutz J."/>
            <person name="Larimer F."/>
            <person name="Land M."/>
            <person name="Hauser L."/>
            <person name="Kyrpides N."/>
            <person name="Kim E."/>
            <person name="Schleheck D."/>
            <person name="Richardson P."/>
        </authorList>
    </citation>
    <scope>NUCLEOTIDE SEQUENCE [LARGE SCALE GENOMIC DNA]</scope>
    <source>
        <strain evidence="16">DSM 14801 / SPH-1</strain>
    </source>
</reference>
<organism evidence="15 16">
    <name type="scientific">Delftia acidovorans (strain DSM 14801 / SPH-1)</name>
    <dbReference type="NCBI Taxonomy" id="398578"/>
    <lineage>
        <taxon>Bacteria</taxon>
        <taxon>Pseudomonadati</taxon>
        <taxon>Pseudomonadota</taxon>
        <taxon>Betaproteobacteria</taxon>
        <taxon>Burkholderiales</taxon>
        <taxon>Comamonadaceae</taxon>
        <taxon>Delftia</taxon>
    </lineage>
</organism>
<dbReference type="HAMAP" id="MF_01522">
    <property type="entry name" value="Kup"/>
    <property type="match status" value="1"/>
</dbReference>
<feature type="transmembrane region" description="Helical" evidence="12">
    <location>
        <begin position="263"/>
        <end position="283"/>
    </location>
</feature>
<keyword evidence="7 12" id="KW-0769">Symport</keyword>